<dbReference type="Proteomes" id="UP000293291">
    <property type="component" value="Unassembled WGS sequence"/>
</dbReference>
<dbReference type="RefSeq" id="WP_129455889.1">
    <property type="nucleotide sequence ID" value="NZ_JACXYX010000016.1"/>
</dbReference>
<organism evidence="1 2">
    <name type="scientific">Nocardioides ganghwensis</name>
    <dbReference type="NCBI Taxonomy" id="252230"/>
    <lineage>
        <taxon>Bacteria</taxon>
        <taxon>Bacillati</taxon>
        <taxon>Actinomycetota</taxon>
        <taxon>Actinomycetes</taxon>
        <taxon>Propionibacteriales</taxon>
        <taxon>Nocardioidaceae</taxon>
        <taxon>Nocardioides</taxon>
    </lineage>
</organism>
<evidence type="ECO:0008006" key="3">
    <source>
        <dbReference type="Google" id="ProtNLM"/>
    </source>
</evidence>
<reference evidence="1 2" key="1">
    <citation type="submission" date="2019-01" db="EMBL/GenBank/DDBJ databases">
        <title>Novel species of Nocardioides.</title>
        <authorList>
            <person name="Liu Q."/>
            <person name="Xin Y.-H."/>
        </authorList>
    </citation>
    <scope>NUCLEOTIDE SEQUENCE [LARGE SCALE GENOMIC DNA]</scope>
    <source>
        <strain evidence="1 2">CGMCC 4.6875</strain>
    </source>
</reference>
<keyword evidence="2" id="KW-1185">Reference proteome</keyword>
<evidence type="ECO:0000313" key="2">
    <source>
        <dbReference type="Proteomes" id="UP000293291"/>
    </source>
</evidence>
<proteinExistence type="predicted"/>
<evidence type="ECO:0000313" key="1">
    <source>
        <dbReference type="EMBL" id="RYC00340.1"/>
    </source>
</evidence>
<gene>
    <name evidence="1" type="ORF">EUA07_14515</name>
</gene>
<protein>
    <recommendedName>
        <fullName evidence="3">FHA domain-containing protein</fullName>
    </recommendedName>
</protein>
<accession>A0A4Q2S9B9</accession>
<dbReference type="AlphaFoldDB" id="A0A4Q2S9B9"/>
<dbReference type="EMBL" id="SDWU01000015">
    <property type="protein sequence ID" value="RYC00340.1"/>
    <property type="molecule type" value="Genomic_DNA"/>
</dbReference>
<name>A0A4Q2S9B9_9ACTN</name>
<dbReference type="OrthoDB" id="5000691at2"/>
<comment type="caution">
    <text evidence="1">The sequence shown here is derived from an EMBL/GenBank/DDBJ whole genome shotgun (WGS) entry which is preliminary data.</text>
</comment>
<sequence>MSTLTIDFAGELTRLEPGETFTIGRDGDLRLDDNPYLHRSFLVITFHDGLWWVHNSGSRLAAGLTDEAGLMRSTLSPGASLPVVFGRTSLTFAAGTTSYEVLLECAQESYRPVGGAAHDDGETTIAPTTFTESQLLVVLALAEPVLRRVGSGSSSVPSAVEAARRLGWAQTRFTRKLDNVCAKLSRAGVSGLHGGGAGSAANRRVRLVEYAVSSLLVTAADLPLLDATRTTAPGGVS</sequence>